<gene>
    <name evidence="3" type="ORF">B0H16DRAFT_1455842</name>
</gene>
<dbReference type="PANTHER" id="PTHR31912:SF34">
    <property type="entry name" value="NOTOCHORD-RELATED PROTEIN"/>
    <property type="match status" value="1"/>
</dbReference>
<keyword evidence="4" id="KW-1185">Reference proteome</keyword>
<keyword evidence="1" id="KW-0175">Coiled coil</keyword>
<feature type="coiled-coil region" evidence="1">
    <location>
        <begin position="17"/>
        <end position="44"/>
    </location>
</feature>
<sequence length="1095" mass="124052">MWIDIKSAGPHLRTGSHERAVRAAEQEKQRLASLEERFAREREADSAAALEDASILAQQPFKGPVASASASEAELRMCADYAENGADFTAGQPVEDPQVREKKLQQEADLFGLWAPEALARRLGFGNIEGVADIEDEDEEDFIAEIARALGQEPQQDEIQHDGPAPGIGTRDSEVFHTLQKQDVPSFDHLRRVQKEIRRQCGIPTMPCKSVVGNVFYMNDPRAIIAKDWANPATRKLIHIYPEIPEDGIIREIWHADKWRKTMDLDVLSPMYDAGTCNYYVNEVCCLRDGRYIIPIRWVQFRGKSTNSPSHCALQGEATVIDEKTVLVCSDDLTDNYCDLEEVGKIPKWRTPSVEAGYPNRMPNPKRAIAAGRPWYCSFVDYFSDDVSGNRSKSWNKHWNAYMTHRNLPRALCQQEFHIHFISTSPNATASEQFREFKEAVEHTEPVEVKDESGLATCVSIYVNTGPSDNPMQSEISAHIGGKGNCFCRKCRVGGTQKDKATDEGYHALFEAGVPRTKEQILEELQKQVKLACSGIIKPVKDSQTETGVKDAYTQYFIDQLISRFKEMRKDEPDRDVKEITTELIQWTVDNRDQIYSPFLKLKGFDPAKDTPIELLHTILLGIVKYIWHVTHTSWSTEEKRTYALRLQSTNTDGLSIPAIRSNYIMQYAGSLIGRQFKILAQTNIFHVRGLVTDNQFTAWRATGELAALLWVPEIRDLASYRKDLRVAVANVLDIFGKIDPSKILSKIKYHLLLHTDEDVVAIGPLVGAITEGFESFNAVFRHCSVLSNHLAPSRDIALQLANQEGLKHRLTGGWWSSGADGEWRQAGFGVRNFLLEHPVLQRLVGWSDKKSAKHGDVKFISLKRGQKERSTYFLPNTSAARAVDFGLQSSETLPGRITDILSDGDGRVLVVFEVFQVLSSRDEVYGMPVLVRRDGEEKLLITPGQNLKFKFNAQHDCHSAGCDATGVRLRMQERVESDQTENYIVHKPLDRFFINSHAFHNAHLLRATLGREVIAPIPLFPNRQEMHHELAAKLREKQVARESGTRLANVNVLKMAKERMKRRRRGRERSRGDARKRRKLLHRPELPLSPPNPW</sequence>
<evidence type="ECO:0000313" key="4">
    <source>
        <dbReference type="Proteomes" id="UP001215598"/>
    </source>
</evidence>
<protein>
    <submittedName>
        <fullName evidence="3">Uncharacterized protein</fullName>
    </submittedName>
</protein>
<evidence type="ECO:0000256" key="2">
    <source>
        <dbReference type="SAM" id="MobiDB-lite"/>
    </source>
</evidence>
<comment type="caution">
    <text evidence="3">The sequence shown here is derived from an EMBL/GenBank/DDBJ whole genome shotgun (WGS) entry which is preliminary data.</text>
</comment>
<proteinExistence type="predicted"/>
<evidence type="ECO:0000256" key="1">
    <source>
        <dbReference type="SAM" id="Coils"/>
    </source>
</evidence>
<reference evidence="3" key="1">
    <citation type="submission" date="2023-03" db="EMBL/GenBank/DDBJ databases">
        <title>Massive genome expansion in bonnet fungi (Mycena s.s.) driven by repeated elements and novel gene families across ecological guilds.</title>
        <authorList>
            <consortium name="Lawrence Berkeley National Laboratory"/>
            <person name="Harder C.B."/>
            <person name="Miyauchi S."/>
            <person name="Viragh M."/>
            <person name="Kuo A."/>
            <person name="Thoen E."/>
            <person name="Andreopoulos B."/>
            <person name="Lu D."/>
            <person name="Skrede I."/>
            <person name="Drula E."/>
            <person name="Henrissat B."/>
            <person name="Morin E."/>
            <person name="Kohler A."/>
            <person name="Barry K."/>
            <person name="LaButti K."/>
            <person name="Morin E."/>
            <person name="Salamov A."/>
            <person name="Lipzen A."/>
            <person name="Mereny Z."/>
            <person name="Hegedus B."/>
            <person name="Baldrian P."/>
            <person name="Stursova M."/>
            <person name="Weitz H."/>
            <person name="Taylor A."/>
            <person name="Grigoriev I.V."/>
            <person name="Nagy L.G."/>
            <person name="Martin F."/>
            <person name="Kauserud H."/>
        </authorList>
    </citation>
    <scope>NUCLEOTIDE SEQUENCE</scope>
    <source>
        <strain evidence="3">CBHHK182m</strain>
    </source>
</reference>
<feature type="compositionally biased region" description="Basic residues" evidence="2">
    <location>
        <begin position="1060"/>
        <end position="1082"/>
    </location>
</feature>
<feature type="region of interest" description="Disordered" evidence="2">
    <location>
        <begin position="1058"/>
        <end position="1095"/>
    </location>
</feature>
<dbReference type="EMBL" id="JARKIB010000033">
    <property type="protein sequence ID" value="KAJ7762229.1"/>
    <property type="molecule type" value="Genomic_DNA"/>
</dbReference>
<evidence type="ECO:0000313" key="3">
    <source>
        <dbReference type="EMBL" id="KAJ7762229.1"/>
    </source>
</evidence>
<name>A0AAD7JD94_9AGAR</name>
<accession>A0AAD7JD94</accession>
<dbReference type="PANTHER" id="PTHR31912">
    <property type="entry name" value="IP13529P"/>
    <property type="match status" value="1"/>
</dbReference>
<organism evidence="3 4">
    <name type="scientific">Mycena metata</name>
    <dbReference type="NCBI Taxonomy" id="1033252"/>
    <lineage>
        <taxon>Eukaryota</taxon>
        <taxon>Fungi</taxon>
        <taxon>Dikarya</taxon>
        <taxon>Basidiomycota</taxon>
        <taxon>Agaricomycotina</taxon>
        <taxon>Agaricomycetes</taxon>
        <taxon>Agaricomycetidae</taxon>
        <taxon>Agaricales</taxon>
        <taxon>Marasmiineae</taxon>
        <taxon>Mycenaceae</taxon>
        <taxon>Mycena</taxon>
    </lineage>
</organism>
<dbReference type="AlphaFoldDB" id="A0AAD7JD94"/>
<dbReference type="Proteomes" id="UP001215598">
    <property type="component" value="Unassembled WGS sequence"/>
</dbReference>